<dbReference type="AlphaFoldDB" id="A0A392Q5K5"/>
<organism evidence="1 2">
    <name type="scientific">Trifolium medium</name>
    <dbReference type="NCBI Taxonomy" id="97028"/>
    <lineage>
        <taxon>Eukaryota</taxon>
        <taxon>Viridiplantae</taxon>
        <taxon>Streptophyta</taxon>
        <taxon>Embryophyta</taxon>
        <taxon>Tracheophyta</taxon>
        <taxon>Spermatophyta</taxon>
        <taxon>Magnoliopsida</taxon>
        <taxon>eudicotyledons</taxon>
        <taxon>Gunneridae</taxon>
        <taxon>Pentapetalae</taxon>
        <taxon>rosids</taxon>
        <taxon>fabids</taxon>
        <taxon>Fabales</taxon>
        <taxon>Fabaceae</taxon>
        <taxon>Papilionoideae</taxon>
        <taxon>50 kb inversion clade</taxon>
        <taxon>NPAAA clade</taxon>
        <taxon>Hologalegina</taxon>
        <taxon>IRL clade</taxon>
        <taxon>Trifolieae</taxon>
        <taxon>Trifolium</taxon>
    </lineage>
</organism>
<name>A0A392Q5K5_9FABA</name>
<feature type="non-terminal residue" evidence="1">
    <location>
        <position position="84"/>
    </location>
</feature>
<proteinExistence type="predicted"/>
<dbReference type="EMBL" id="LXQA010113659">
    <property type="protein sequence ID" value="MCI19192.1"/>
    <property type="molecule type" value="Genomic_DNA"/>
</dbReference>
<sequence>MHELLAPLLYVLQVDLERLSEVRKLYEDHFTDRFDGLLCQENDLTYSFDFRKSPDMMEDEIGYHGNAMKANSIDELEPEIQSIV</sequence>
<accession>A0A392Q5K5</accession>
<evidence type="ECO:0000313" key="1">
    <source>
        <dbReference type="EMBL" id="MCI19192.1"/>
    </source>
</evidence>
<dbReference type="Proteomes" id="UP000265520">
    <property type="component" value="Unassembled WGS sequence"/>
</dbReference>
<comment type="caution">
    <text evidence="1">The sequence shown here is derived from an EMBL/GenBank/DDBJ whole genome shotgun (WGS) entry which is preliminary data.</text>
</comment>
<protein>
    <submittedName>
        <fullName evidence="1">Ypt/Rab-GAP domain of gyp1p superfamily protein</fullName>
    </submittedName>
</protein>
<keyword evidence="2" id="KW-1185">Reference proteome</keyword>
<reference evidence="1 2" key="1">
    <citation type="journal article" date="2018" name="Front. Plant Sci.">
        <title>Red Clover (Trifolium pratense) and Zigzag Clover (T. medium) - A Picture of Genomic Similarities and Differences.</title>
        <authorList>
            <person name="Dluhosova J."/>
            <person name="Istvanek J."/>
            <person name="Nedelnik J."/>
            <person name="Repkova J."/>
        </authorList>
    </citation>
    <scope>NUCLEOTIDE SEQUENCE [LARGE SCALE GENOMIC DNA]</scope>
    <source>
        <strain evidence="2">cv. 10/8</strain>
        <tissue evidence="1">Leaf</tissue>
    </source>
</reference>
<evidence type="ECO:0000313" key="2">
    <source>
        <dbReference type="Proteomes" id="UP000265520"/>
    </source>
</evidence>